<feature type="signal peptide" evidence="7">
    <location>
        <begin position="1"/>
        <end position="19"/>
    </location>
</feature>
<comment type="similarity">
    <text evidence="1">Belongs to the peptidase S28 family.</text>
</comment>
<name>A0A016UAN3_9BILA</name>
<dbReference type="EMBL" id="JARK01001384">
    <property type="protein sequence ID" value="EYC11991.1"/>
    <property type="molecule type" value="Genomic_DNA"/>
</dbReference>
<evidence type="ECO:0000256" key="6">
    <source>
        <dbReference type="SAM" id="MobiDB-lite"/>
    </source>
</evidence>
<evidence type="ECO:0000256" key="5">
    <source>
        <dbReference type="ARBA" id="ARBA00023180"/>
    </source>
</evidence>
<dbReference type="Pfam" id="PF05577">
    <property type="entry name" value="Peptidase_S28"/>
    <property type="match status" value="3"/>
</dbReference>
<evidence type="ECO:0000313" key="8">
    <source>
        <dbReference type="EMBL" id="EYC11991.1"/>
    </source>
</evidence>
<evidence type="ECO:0000256" key="4">
    <source>
        <dbReference type="ARBA" id="ARBA00022801"/>
    </source>
</evidence>
<dbReference type="PANTHER" id="PTHR11010:SF117">
    <property type="entry name" value="SERINE PROTEASE 16"/>
    <property type="match status" value="1"/>
</dbReference>
<sequence>MSRCLLLILLLVQIWAAHSWQPKFHLGRAMFGMQTDDERFSMRNPDEEINLPRDSDAKTDYIEQKLDHFDDSSQERWRQRYYYNFKYTGGSNNIKAVFLRLGGEGPLRIGTVSNEANQMMTLAKQYGAAAFALEHRFYGVSRPTPNQSVKNLKYLSSHQALKDTAYFIQKMTDKYKLKGARWITFGGSYAGALSLWFRQQYPHLIAGAVGSSAPLDAEFDFWGYLEVVEDALRSQHSNACAENVRKGFQKMTALMKSKEGREQLSKIFVLKAPLANITLSYNNIQYFYQVIYENFQLATQYNEVNVNPYKSGYGIKQVCDIMTKGNDDPLTKLQAVNVYMAQLHGDFKYTDNSYDDMIKYLRREEFDGENFDSGARSWTWQTCTEFGYYQTTDGGPKGIFGDVTPLSVFVNMCTDVFGTKFNANYIDAAVRATQTHYGGADNFMATNVVIPNGSVDPWHRLGKLVSYYTSVVTYLINGTAHCAEMSPPGPNDKPGLKKVREIIQQNVEKWLTEPRSQLTVNTNKKNAMPRARTTYPKQDEETAENRILQSQMKFPPWVRHRRMFFGRPPEGFVSPPEINYDAKHILAVETHFIRQPFDHFNSEDNRTFKQKYYKNDEWAKPNGPMFLLIGGESPLGPMWVKGFGMFHQKLAEKLGATVFALEHRYYGDSVVGGTATDPNPDLTYLSSLQALSDVANFIRTMDAKMNKTSKWITFGGSYAGSLSLWMRQAFPDLVRGAVGSSAPVEAKLDFYEYLEVVERSFRRYQPQCADNIAKGFEEIHDLVLTKSGRKKLSDTFTLVPPWNENTIVSDLDVQFFFQTIYGVYQGMVQQENCDPQEIWEQLSWAKILQAFRLGAYKVKPETSASTVPPIGEAAFRLGYFEDHRDEVCRVMTNKTNTPLQNMAYLNERIIEYWQQSPFNGTDNSYADVVEFLKTAQKYGPESATMRLWIWQTCTEFGYYQSTDSGYSIFGSPTPLNFYTRICVDVYGDQYKAAVIEKSIRMMNKLYGGRDKYEVQYTELLLFNGSNVVATNGNVDPWHALGLYKSNDSSVVSFLLNGGLNCTIKSRTNPFCRIRNTSGTSHCADMFSPITSDIVKAQALIEQNVRRWLTEEITSTPRRTTNPTLKTSIPTKPTTAGPTTTSKVANYKGFIFAVLYCMLVKVFWS</sequence>
<evidence type="ECO:0000256" key="2">
    <source>
        <dbReference type="ARBA" id="ARBA00022670"/>
    </source>
</evidence>
<reference evidence="9" key="1">
    <citation type="journal article" date="2015" name="Nat. Genet.">
        <title>The genome and transcriptome of the zoonotic hookworm Ancylostoma ceylanicum identify infection-specific gene families.</title>
        <authorList>
            <person name="Schwarz E.M."/>
            <person name="Hu Y."/>
            <person name="Antoshechkin I."/>
            <person name="Miller M.M."/>
            <person name="Sternberg P.W."/>
            <person name="Aroian R.V."/>
        </authorList>
    </citation>
    <scope>NUCLEOTIDE SEQUENCE</scope>
    <source>
        <strain evidence="9">HY135</strain>
    </source>
</reference>
<dbReference type="InterPro" id="IPR029058">
    <property type="entry name" value="AB_hydrolase_fold"/>
</dbReference>
<dbReference type="OrthoDB" id="5860615at2759"/>
<keyword evidence="5" id="KW-0325">Glycoprotein</keyword>
<dbReference type="InterPro" id="IPR042269">
    <property type="entry name" value="Ser_carbopepase_S28_SKS"/>
</dbReference>
<keyword evidence="9" id="KW-1185">Reference proteome</keyword>
<feature type="region of interest" description="Disordered" evidence="6">
    <location>
        <begin position="1115"/>
        <end position="1137"/>
    </location>
</feature>
<protein>
    <recommendedName>
        <fullName evidence="10">Serine carboxypeptidase S28</fullName>
    </recommendedName>
</protein>
<evidence type="ECO:0008006" key="10">
    <source>
        <dbReference type="Google" id="ProtNLM"/>
    </source>
</evidence>
<dbReference type="GO" id="GO:0006508">
    <property type="term" value="P:proteolysis"/>
    <property type="evidence" value="ECO:0007669"/>
    <property type="project" value="UniProtKB-KW"/>
</dbReference>
<dbReference type="Gene3D" id="1.20.120.980">
    <property type="entry name" value="Serine carboxypeptidase S28, SKS domain"/>
    <property type="match status" value="2"/>
</dbReference>
<keyword evidence="4" id="KW-0378">Hydrolase</keyword>
<evidence type="ECO:0000313" key="9">
    <source>
        <dbReference type="Proteomes" id="UP000024635"/>
    </source>
</evidence>
<dbReference type="FunFam" id="1.20.120.980:FF:000003">
    <property type="entry name" value="Serine protease 16"/>
    <property type="match status" value="1"/>
</dbReference>
<feature type="compositionally biased region" description="Polar residues" evidence="6">
    <location>
        <begin position="1115"/>
        <end position="1128"/>
    </location>
</feature>
<evidence type="ECO:0000256" key="1">
    <source>
        <dbReference type="ARBA" id="ARBA00011079"/>
    </source>
</evidence>
<dbReference type="SUPFAM" id="SSF53474">
    <property type="entry name" value="alpha/beta-Hydrolases"/>
    <property type="match status" value="3"/>
</dbReference>
<comment type="caution">
    <text evidence="8">The sequence shown here is derived from an EMBL/GenBank/DDBJ whole genome shotgun (WGS) entry which is preliminary data.</text>
</comment>
<evidence type="ECO:0000256" key="7">
    <source>
        <dbReference type="SAM" id="SignalP"/>
    </source>
</evidence>
<proteinExistence type="inferred from homology"/>
<dbReference type="InterPro" id="IPR008758">
    <property type="entry name" value="Peptidase_S28"/>
</dbReference>
<dbReference type="GO" id="GO:0070008">
    <property type="term" value="F:serine-type exopeptidase activity"/>
    <property type="evidence" value="ECO:0007669"/>
    <property type="project" value="InterPro"/>
</dbReference>
<gene>
    <name evidence="8" type="primary">Acey_s0048.g1549</name>
    <name evidence="8" type="ORF">Y032_0048g1549</name>
</gene>
<dbReference type="Gene3D" id="3.40.50.1820">
    <property type="entry name" value="alpha/beta hydrolase"/>
    <property type="match status" value="2"/>
</dbReference>
<keyword evidence="2" id="KW-0645">Protease</keyword>
<organism evidence="8 9">
    <name type="scientific">Ancylostoma ceylanicum</name>
    <dbReference type="NCBI Taxonomy" id="53326"/>
    <lineage>
        <taxon>Eukaryota</taxon>
        <taxon>Metazoa</taxon>
        <taxon>Ecdysozoa</taxon>
        <taxon>Nematoda</taxon>
        <taxon>Chromadorea</taxon>
        <taxon>Rhabditida</taxon>
        <taxon>Rhabditina</taxon>
        <taxon>Rhabditomorpha</taxon>
        <taxon>Strongyloidea</taxon>
        <taxon>Ancylostomatidae</taxon>
        <taxon>Ancylostomatinae</taxon>
        <taxon>Ancylostoma</taxon>
    </lineage>
</organism>
<dbReference type="PANTHER" id="PTHR11010">
    <property type="entry name" value="PROTEASE S28 PRO-X CARBOXYPEPTIDASE-RELATED"/>
    <property type="match status" value="1"/>
</dbReference>
<evidence type="ECO:0000256" key="3">
    <source>
        <dbReference type="ARBA" id="ARBA00022729"/>
    </source>
</evidence>
<keyword evidence="3 7" id="KW-0732">Signal</keyword>
<dbReference type="GO" id="GO:0008239">
    <property type="term" value="F:dipeptidyl-peptidase activity"/>
    <property type="evidence" value="ECO:0007669"/>
    <property type="project" value="TreeGrafter"/>
</dbReference>
<dbReference type="AlphaFoldDB" id="A0A016UAN3"/>
<feature type="chain" id="PRO_5001492159" description="Serine carboxypeptidase S28" evidence="7">
    <location>
        <begin position="20"/>
        <end position="1164"/>
    </location>
</feature>
<dbReference type="Proteomes" id="UP000024635">
    <property type="component" value="Unassembled WGS sequence"/>
</dbReference>
<accession>A0A016UAN3</accession>